<organism evidence="3 4">
    <name type="scientific">Paenibacillus phoenicis</name>
    <dbReference type="NCBI Taxonomy" id="554117"/>
    <lineage>
        <taxon>Bacteria</taxon>
        <taxon>Bacillati</taxon>
        <taxon>Bacillota</taxon>
        <taxon>Bacilli</taxon>
        <taxon>Bacillales</taxon>
        <taxon>Paenibacillaceae</taxon>
        <taxon>Paenibacillus</taxon>
    </lineage>
</organism>
<keyword evidence="2" id="KW-0749">Sporulation</keyword>
<proteinExistence type="inferred from homology"/>
<evidence type="ECO:0000256" key="1">
    <source>
        <dbReference type="ARBA" id="ARBA00022679"/>
    </source>
</evidence>
<dbReference type="InterPro" id="IPR020916">
    <property type="entry name" value="Gln_gamma-glutamylTfrase_bac"/>
</dbReference>
<dbReference type="Proteomes" id="UP001292216">
    <property type="component" value="Unassembled WGS sequence"/>
</dbReference>
<accession>A0ABU5PR52</accession>
<keyword evidence="1 3" id="KW-0808">Transferase</keyword>
<dbReference type="HAMAP" id="MF_00727">
    <property type="entry name" value="Tgl"/>
    <property type="match status" value="1"/>
</dbReference>
<keyword evidence="4" id="KW-1185">Reference proteome</keyword>
<keyword evidence="3" id="KW-0012">Acyltransferase</keyword>
<dbReference type="RefSeq" id="WP_323078690.1">
    <property type="nucleotide sequence ID" value="NZ_CBCSKM010000002.1"/>
</dbReference>
<dbReference type="GO" id="GO:0003810">
    <property type="term" value="F:protein-glutamine gamma-glutamyltransferase activity"/>
    <property type="evidence" value="ECO:0007669"/>
    <property type="project" value="UniProtKB-EC"/>
</dbReference>
<evidence type="ECO:0000313" key="3">
    <source>
        <dbReference type="EMBL" id="MEA3572137.1"/>
    </source>
</evidence>
<evidence type="ECO:0000256" key="2">
    <source>
        <dbReference type="ARBA" id="ARBA00022969"/>
    </source>
</evidence>
<dbReference type="NCBIfam" id="NF002869">
    <property type="entry name" value="PRK03187.1"/>
    <property type="match status" value="1"/>
</dbReference>
<name>A0ABU5PR52_9BACL</name>
<reference evidence="3 4" key="1">
    <citation type="submission" date="2023-12" db="EMBL/GenBank/DDBJ databases">
        <title>Whole genome sequencing of Paenibacillus phoenicis isolated from the Phoenix Mars Lander spacecraft assembly facility.</title>
        <authorList>
            <person name="Garcia A."/>
            <person name="Venkateswaran K."/>
        </authorList>
    </citation>
    <scope>NUCLEOTIDE SEQUENCE [LARGE SCALE GENOMIC DNA]</scope>
    <source>
        <strain evidence="3 4">3PO2SA</strain>
    </source>
</reference>
<gene>
    <name evidence="3" type="ORF">U9M73_19630</name>
</gene>
<dbReference type="EMBL" id="JAYERP010000001">
    <property type="protein sequence ID" value="MEA3572137.1"/>
    <property type="molecule type" value="Genomic_DNA"/>
</dbReference>
<dbReference type="EC" id="2.3.2.13" evidence="3"/>
<comment type="caution">
    <text evidence="3">The sequence shown here is derived from an EMBL/GenBank/DDBJ whole genome shotgun (WGS) entry which is preliminary data.</text>
</comment>
<evidence type="ECO:0000313" key="4">
    <source>
        <dbReference type="Proteomes" id="UP001292216"/>
    </source>
</evidence>
<protein>
    <submittedName>
        <fullName evidence="3">Protein-glutamine gamma-glutamyltransferase</fullName>
        <ecNumber evidence="3">2.3.2.13</ecNumber>
    </submittedName>
</protein>
<sequence length="272" mass="31002">MILLPPQDKSQLAQMTLPPLQREIVQAQERSPVPYRYGSLDELLFELALRNSIVDSALALNGSGAQFAVYRKSRCNELYWNRTEEGGFRLRNGVAPADAILDIYRNGPLYGFECSMAMMIVMYKAVLDQIGSRAFNTYFTNLLLYDWQYDSDLGFRQGSLRLGPYPGDILYFKNPDHNPETPEWQGENVIMLGEDRYYGHGIGIHSSAGIIDALNRRRIPGSRRSAYLLDLIIYPNYDHIRSLRGVYARIGSTVYRRRGSHNEAHHTNSSQA</sequence>
<dbReference type="Pfam" id="PF20085">
    <property type="entry name" value="TGL"/>
    <property type="match status" value="1"/>
</dbReference>